<evidence type="ECO:0000256" key="1">
    <source>
        <dbReference type="SAM" id="MobiDB-lite"/>
    </source>
</evidence>
<sequence length="461" mass="53600">MKIEEFKRTDTTVLLILVKKIIPCGHSSKAFEVLALVLSTLVTVPSTITVLEAHHDRDYLRNKYPEFMKLLTELCTTDRKEQVLVRLLCYCVLTLRNADGEAFILERKERLIALCQERVSKMQGSTPMFFFLLSETVQQAVIEEIYSAMFSEVVGNIGHEDVQGNKTGKSKRKKKKNKNKNKNNGKQEATVLCASETELERSGSVKVEEPPSELKEAEKKFVDPTSNELEIHIQKEEQRPSPSDVGNCGGEVLTKENKNEKDKTRNVEDTEILSSYSYPSYYDELITQAPSQEEFPSPESTIKEAIKDTISDSDSDGKMTLHQQIKVLLEEEKGIREQYQRQVEESEKNIRLMFEAQQQQNSKWQQQMEEKMDQRFREMREQDQKTREQHWAGLVEHLMEQFQKRLDQSEKKILQQLDASEKKTHRIIEDQRRQLLQEFQNQMAKNDHASALLSIEKQHKK</sequence>
<dbReference type="GeneID" id="68101915"/>
<evidence type="ECO:0000313" key="2">
    <source>
        <dbReference type="EMBL" id="KAG2392884.1"/>
    </source>
</evidence>
<feature type="region of interest" description="Disordered" evidence="1">
    <location>
        <begin position="161"/>
        <end position="223"/>
    </location>
</feature>
<feature type="compositionally biased region" description="Basic and acidic residues" evidence="1">
    <location>
        <begin position="368"/>
        <end position="388"/>
    </location>
</feature>
<comment type="caution">
    <text evidence="2">The sequence shown here is derived from an EMBL/GenBank/DDBJ whole genome shotgun (WGS) entry which is preliminary data.</text>
</comment>
<name>A0AA88H3C3_NAELO</name>
<feature type="compositionally biased region" description="Basic and acidic residues" evidence="1">
    <location>
        <begin position="198"/>
        <end position="222"/>
    </location>
</feature>
<feature type="region of interest" description="Disordered" evidence="1">
    <location>
        <begin position="235"/>
        <end position="274"/>
    </location>
</feature>
<keyword evidence="3" id="KW-1185">Reference proteome</keyword>
<proteinExistence type="predicted"/>
<reference evidence="2 3" key="1">
    <citation type="journal article" date="2018" name="BMC Genomics">
        <title>The genome of Naegleria lovaniensis, the basis for a comparative approach to unravel pathogenicity factors of the human pathogenic amoeba N. fowleri.</title>
        <authorList>
            <person name="Liechti N."/>
            <person name="Schurch N."/>
            <person name="Bruggmann R."/>
            <person name="Wittwer M."/>
        </authorList>
    </citation>
    <scope>NUCLEOTIDE SEQUENCE [LARGE SCALE GENOMIC DNA]</scope>
    <source>
        <strain evidence="2 3">ATCC 30569</strain>
    </source>
</reference>
<evidence type="ECO:0000313" key="3">
    <source>
        <dbReference type="Proteomes" id="UP000816034"/>
    </source>
</evidence>
<feature type="region of interest" description="Disordered" evidence="1">
    <location>
        <begin position="361"/>
        <end position="388"/>
    </location>
</feature>
<dbReference type="EMBL" id="PYSW02000003">
    <property type="protein sequence ID" value="KAG2392884.1"/>
    <property type="molecule type" value="Genomic_DNA"/>
</dbReference>
<accession>A0AA88H3C3</accession>
<gene>
    <name evidence="2" type="ORF">C9374_009461</name>
</gene>
<dbReference type="Proteomes" id="UP000816034">
    <property type="component" value="Unassembled WGS sequence"/>
</dbReference>
<dbReference type="AlphaFoldDB" id="A0AA88H3C3"/>
<protein>
    <submittedName>
        <fullName evidence="2">Uncharacterized protein</fullName>
    </submittedName>
</protein>
<feature type="compositionally biased region" description="Basic and acidic residues" evidence="1">
    <location>
        <begin position="253"/>
        <end position="268"/>
    </location>
</feature>
<organism evidence="2 3">
    <name type="scientific">Naegleria lovaniensis</name>
    <name type="common">Amoeba</name>
    <dbReference type="NCBI Taxonomy" id="51637"/>
    <lineage>
        <taxon>Eukaryota</taxon>
        <taxon>Discoba</taxon>
        <taxon>Heterolobosea</taxon>
        <taxon>Tetramitia</taxon>
        <taxon>Eutetramitia</taxon>
        <taxon>Vahlkampfiidae</taxon>
        <taxon>Naegleria</taxon>
    </lineage>
</organism>
<dbReference type="RefSeq" id="XP_044554778.1">
    <property type="nucleotide sequence ID" value="XM_044699651.1"/>
</dbReference>
<feature type="compositionally biased region" description="Basic residues" evidence="1">
    <location>
        <begin position="168"/>
        <end position="183"/>
    </location>
</feature>